<dbReference type="PANTHER" id="PTHR43421">
    <property type="entry name" value="METALLOPROTEASE PMBA"/>
    <property type="match status" value="1"/>
</dbReference>
<dbReference type="GO" id="GO:0005829">
    <property type="term" value="C:cytosol"/>
    <property type="evidence" value="ECO:0007669"/>
    <property type="project" value="TreeGrafter"/>
</dbReference>
<dbReference type="InterPro" id="IPR035068">
    <property type="entry name" value="TldD/PmbA_N"/>
</dbReference>
<accession>A0A9X4RJU9</accession>
<comment type="caution">
    <text evidence="4">The sequence shown here is derived from an EMBL/GenBank/DDBJ whole genome shotgun (WGS) entry which is preliminary data.</text>
</comment>
<evidence type="ECO:0000256" key="1">
    <source>
        <dbReference type="ARBA" id="ARBA00005836"/>
    </source>
</evidence>
<dbReference type="SUPFAM" id="SSF111283">
    <property type="entry name" value="Putative modulator of DNA gyrase, PmbA/TldD"/>
    <property type="match status" value="1"/>
</dbReference>
<comment type="similarity">
    <text evidence="1">Belongs to the peptidase U62 family.</text>
</comment>
<evidence type="ECO:0000313" key="5">
    <source>
        <dbReference type="Proteomes" id="UP001152872"/>
    </source>
</evidence>
<dbReference type="GO" id="GO:0008237">
    <property type="term" value="F:metallopeptidase activity"/>
    <property type="evidence" value="ECO:0007669"/>
    <property type="project" value="InterPro"/>
</dbReference>
<keyword evidence="5" id="KW-1185">Reference proteome</keyword>
<gene>
    <name evidence="4" type="ORF">FEV09_23230</name>
</gene>
<evidence type="ECO:0000259" key="2">
    <source>
        <dbReference type="Pfam" id="PF01523"/>
    </source>
</evidence>
<evidence type="ECO:0000259" key="3">
    <source>
        <dbReference type="Pfam" id="PF19289"/>
    </source>
</evidence>
<evidence type="ECO:0000313" key="4">
    <source>
        <dbReference type="EMBL" id="MDG3497443.1"/>
    </source>
</evidence>
<dbReference type="Pfam" id="PF19289">
    <property type="entry name" value="PmbA_TldD_3rd"/>
    <property type="match status" value="1"/>
</dbReference>
<reference evidence="4" key="1">
    <citation type="submission" date="2019-05" db="EMBL/GenBank/DDBJ databases">
        <title>Whole genome sequencing of Pseudanabaena catenata USMAC16.</title>
        <authorList>
            <person name="Khan Z."/>
            <person name="Omar W.M."/>
            <person name="Convey P."/>
            <person name="Merican F."/>
            <person name="Najimudin N."/>
        </authorList>
    </citation>
    <scope>NUCLEOTIDE SEQUENCE</scope>
    <source>
        <strain evidence="4">USMAC16</strain>
    </source>
</reference>
<feature type="domain" description="Metalloprotease TldD/E C-terminal" evidence="3">
    <location>
        <begin position="225"/>
        <end position="443"/>
    </location>
</feature>
<dbReference type="AlphaFoldDB" id="A0A9X4RJU9"/>
<feature type="domain" description="Metalloprotease TldD/E N-terminal" evidence="2">
    <location>
        <begin position="33"/>
        <end position="94"/>
    </location>
</feature>
<dbReference type="InterPro" id="IPR002510">
    <property type="entry name" value="Metalloprtase-TldD/E_N"/>
</dbReference>
<dbReference type="InterPro" id="IPR036059">
    <property type="entry name" value="TldD/PmbA_sf"/>
</dbReference>
<dbReference type="PANTHER" id="PTHR43421:SF1">
    <property type="entry name" value="METALLOPROTEASE PMBA"/>
    <property type="match status" value="1"/>
</dbReference>
<proteinExistence type="inferred from homology"/>
<organism evidence="4 5">
    <name type="scientific">Pseudanabaena catenata USMAC16</name>
    <dbReference type="NCBI Taxonomy" id="1855837"/>
    <lineage>
        <taxon>Bacteria</taxon>
        <taxon>Bacillati</taxon>
        <taxon>Cyanobacteriota</taxon>
        <taxon>Cyanophyceae</taxon>
        <taxon>Pseudanabaenales</taxon>
        <taxon>Pseudanabaenaceae</taxon>
        <taxon>Pseudanabaena</taxon>
    </lineage>
</organism>
<dbReference type="EMBL" id="VBTY01000371">
    <property type="protein sequence ID" value="MDG3497443.1"/>
    <property type="molecule type" value="Genomic_DNA"/>
</dbReference>
<sequence>MVASRLRKSLAIAMTIDPEQLLELALKSGSEAAEVYVSNSVSHPVFFEANRLKQLESIDSEGVGLRVWQGGRVGLAIAYGSVEPSDLVAQAIALSGLNEPEEIRLRETTVADYPKLYGKEINVEQMVDWGREAIAQVLASYPEAICSADWDCSRETVRILNSRGLDCGYTDITVDGSLSAELTRGDDFLNVWYGRSERGNLSPEAIAQKVRQYLDWAKKNAPAPSGKVPVIFTSKAVDLLWGIVAMAMSGRQVLQKATPWQDKVGQPVIADIFSVTQHPDFGVYSSPFDDEGTPTQEIKWIDRGTLQGFYGDLKTCDELNISATGNGFRGDLGNYPSPGLFNLAISASQTIQGDILELAATLKNGLIVDQVLGGDMDLSGDFSINVDLGYRVKNGKIIGRVKDTMLSGNAYTALNQVVAVASDRQWHGSLYVSAMIVEGLSVTSH</sequence>
<dbReference type="InterPro" id="IPR047657">
    <property type="entry name" value="PmbA"/>
</dbReference>
<dbReference type="Gene3D" id="3.30.2290.10">
    <property type="entry name" value="PmbA/TldD superfamily"/>
    <property type="match status" value="1"/>
</dbReference>
<protein>
    <submittedName>
        <fullName evidence="4">TldD/PmbA family protein</fullName>
    </submittedName>
</protein>
<dbReference type="GO" id="GO:0006508">
    <property type="term" value="P:proteolysis"/>
    <property type="evidence" value="ECO:0007669"/>
    <property type="project" value="InterPro"/>
</dbReference>
<dbReference type="InterPro" id="IPR045569">
    <property type="entry name" value="Metalloprtase-TldD/E_C"/>
</dbReference>
<name>A0A9X4RJU9_9CYAN</name>
<dbReference type="Pfam" id="PF01523">
    <property type="entry name" value="PmbA_TldD_1st"/>
    <property type="match status" value="1"/>
</dbReference>
<dbReference type="Proteomes" id="UP001152872">
    <property type="component" value="Unassembled WGS sequence"/>
</dbReference>